<dbReference type="Proteomes" id="UP000809440">
    <property type="component" value="Unassembled WGS sequence"/>
</dbReference>
<proteinExistence type="predicted"/>
<keyword evidence="6" id="KW-1185">Reference proteome</keyword>
<organism evidence="3 5">
    <name type="scientific">Marivita cryptomonadis</name>
    <dbReference type="NCBI Taxonomy" id="505252"/>
    <lineage>
        <taxon>Bacteria</taxon>
        <taxon>Pseudomonadati</taxon>
        <taxon>Pseudomonadota</taxon>
        <taxon>Alphaproteobacteria</taxon>
        <taxon>Rhodobacterales</taxon>
        <taxon>Roseobacteraceae</taxon>
        <taxon>Marivita</taxon>
    </lineage>
</organism>
<dbReference type="RefSeq" id="WP_171046084.1">
    <property type="nucleotide sequence ID" value="NZ_JAFBWU010000009.1"/>
</dbReference>
<dbReference type="GeneID" id="62640334"/>
<reference evidence="3 6" key="1">
    <citation type="submission" date="2021-01" db="EMBL/GenBank/DDBJ databases">
        <title>Diatom-associated Roseobacters Show Island Model of Population Structure.</title>
        <authorList>
            <person name="Qu L."/>
            <person name="Feng X."/>
            <person name="Chen Y."/>
            <person name="Li L."/>
            <person name="Wang X."/>
            <person name="Hu Z."/>
            <person name="Wang H."/>
            <person name="Luo H."/>
        </authorList>
    </citation>
    <scope>NUCLEOTIDE SEQUENCE</scope>
    <source>
        <strain evidence="4 6">CC28-63</strain>
        <strain evidence="3">CC28-69</strain>
    </source>
</reference>
<evidence type="ECO:0000259" key="2">
    <source>
        <dbReference type="SMART" id="SM01204"/>
    </source>
</evidence>
<evidence type="ECO:0000259" key="1">
    <source>
        <dbReference type="SMART" id="SM00897"/>
    </source>
</evidence>
<dbReference type="EMBL" id="JAFBXF010000009">
    <property type="protein sequence ID" value="MBM2418204.1"/>
    <property type="molecule type" value="Genomic_DNA"/>
</dbReference>
<sequence length="396" mass="40391">MRFFSAQSTAGTVSGGVAEIAAQIESCGFGTPDFVALHFGVGLDAAELHDAARSSLGVTALHGGSSCLGIMGAAGVDIGGAGLGAFAIWDAKGSFGTSSVDLGDNAEAAAQRAGLAALEHAGRPGEIPEMVWITVAPGCEEQVIAGLRSVVGADTLIVGGSSADNDVSGKWAQFGPDALHSNGLVITVLFPSVPVASVYQSGYAPTGASGVVTRVEGRRVFEIDNRPASEVLHDWSGGAVSLADEEPHSILAEATLWPLGRVTRQVAGVPFHLLAHPAVAHTDGAIDLFASVFEGDRLWQMQGSADSLVARAGRVAAQSRQNAGNQISGALVVYCGGCMLAVRDRMEEVSAGIKAELGDIPWLGVFTFGEQGAPAGDVAKHGNLMISCTVFSADDV</sequence>
<evidence type="ECO:0000313" key="5">
    <source>
        <dbReference type="Proteomes" id="UP000755667"/>
    </source>
</evidence>
<name>A0A9Q2S0N1_9RHOB</name>
<gene>
    <name evidence="3" type="ORF">JQX41_14565</name>
    <name evidence="4" type="ORF">JQX48_14575</name>
</gene>
<dbReference type="Pfam" id="PF10442">
    <property type="entry name" value="FIST_C"/>
    <property type="match status" value="1"/>
</dbReference>
<dbReference type="SMART" id="SM00897">
    <property type="entry name" value="FIST"/>
    <property type="match status" value="1"/>
</dbReference>
<dbReference type="InterPro" id="IPR013702">
    <property type="entry name" value="FIST_domain_N"/>
</dbReference>
<dbReference type="AlphaFoldDB" id="A0A9Q2S0N1"/>
<protein>
    <submittedName>
        <fullName evidence="3">FIST C-terminal domain-containing protein</fullName>
    </submittedName>
</protein>
<dbReference type="EMBL" id="JAFBXE010000009">
    <property type="protein sequence ID" value="MBM2413535.1"/>
    <property type="molecule type" value="Genomic_DNA"/>
</dbReference>
<dbReference type="PANTHER" id="PTHR40252">
    <property type="entry name" value="BLR0328 PROTEIN"/>
    <property type="match status" value="1"/>
</dbReference>
<accession>A0A9Q2S0N1</accession>
<dbReference type="Proteomes" id="UP000755667">
    <property type="component" value="Unassembled WGS sequence"/>
</dbReference>
<dbReference type="InterPro" id="IPR019494">
    <property type="entry name" value="FIST_C"/>
</dbReference>
<dbReference type="PANTHER" id="PTHR40252:SF2">
    <property type="entry name" value="BLR0328 PROTEIN"/>
    <property type="match status" value="1"/>
</dbReference>
<evidence type="ECO:0000313" key="4">
    <source>
        <dbReference type="EMBL" id="MBM2418204.1"/>
    </source>
</evidence>
<comment type="caution">
    <text evidence="3">The sequence shown here is derived from an EMBL/GenBank/DDBJ whole genome shotgun (WGS) entry which is preliminary data.</text>
</comment>
<feature type="domain" description="FIST" evidence="1">
    <location>
        <begin position="31"/>
        <end position="227"/>
    </location>
</feature>
<evidence type="ECO:0000313" key="3">
    <source>
        <dbReference type="EMBL" id="MBM2413535.1"/>
    </source>
</evidence>
<feature type="domain" description="FIST C-domain" evidence="2">
    <location>
        <begin position="228"/>
        <end position="374"/>
    </location>
</feature>
<evidence type="ECO:0000313" key="6">
    <source>
        <dbReference type="Proteomes" id="UP000809440"/>
    </source>
</evidence>
<dbReference type="Pfam" id="PF08495">
    <property type="entry name" value="FIST"/>
    <property type="match status" value="1"/>
</dbReference>
<dbReference type="SMART" id="SM01204">
    <property type="entry name" value="FIST_C"/>
    <property type="match status" value="1"/>
</dbReference>